<feature type="region of interest" description="Disordered" evidence="1">
    <location>
        <begin position="52"/>
        <end position="75"/>
    </location>
</feature>
<name>C1BNK2_CALRO</name>
<evidence type="ECO:0000256" key="1">
    <source>
        <dbReference type="SAM" id="MobiDB-lite"/>
    </source>
</evidence>
<proteinExistence type="evidence at transcript level"/>
<dbReference type="PANTHER" id="PTHR21084">
    <property type="entry name" value="DENSE INCISORS"/>
    <property type="match status" value="1"/>
</dbReference>
<gene>
    <name evidence="2" type="primary">CC038</name>
</gene>
<dbReference type="EMBL" id="BT076181">
    <property type="protein sequence ID" value="ACO10605.1"/>
    <property type="molecule type" value="mRNA"/>
</dbReference>
<evidence type="ECO:0000313" key="2">
    <source>
        <dbReference type="EMBL" id="ACO10605.1"/>
    </source>
</evidence>
<protein>
    <submittedName>
        <fullName evidence="2">C3orf38 homolog</fullName>
    </submittedName>
</protein>
<dbReference type="Pfam" id="PF15008">
    <property type="entry name" value="DUF4518"/>
    <property type="match status" value="1"/>
</dbReference>
<dbReference type="PANTHER" id="PTHR21084:SF1">
    <property type="entry name" value="DENSE INCISORS"/>
    <property type="match status" value="1"/>
</dbReference>
<dbReference type="InterPro" id="IPR026698">
    <property type="entry name" value="UPF_C3orf38"/>
</dbReference>
<accession>C1BNK2</accession>
<sequence>MLHTESAVDLLKRRKIKRDLLFKYLSSKKVPVEGSADKSILVSLVLESWGTSERPSGFIDEESLPEAPAPSRNTSYTSLSSLDPGLCLHSALSSRVASSGVRGIDSGEDSLSLGGCMDHEDTGSAPTNFRDAFSSLPTHNTLSSSCFSVPPSLSSSESQAQEMAKTFTSWFYDLLNELKDFGPQHFWVDASAKISVLRDGSSTPEDFSAVENGSEVSSAIQNIVLKYGIRFNPNNCPEGVSGVMDPHGLVVIRVCGTLHNAANCCGVFHQRFGLIRDPLCSNAWKIKFTEASLVSKNVVHELPQLTQIETLAAVARS</sequence>
<organism evidence="2">
    <name type="scientific">Caligus rogercresseyi</name>
    <name type="common">Sea louse</name>
    <dbReference type="NCBI Taxonomy" id="217165"/>
    <lineage>
        <taxon>Eukaryota</taxon>
        <taxon>Metazoa</taxon>
        <taxon>Ecdysozoa</taxon>
        <taxon>Arthropoda</taxon>
        <taxon>Crustacea</taxon>
        <taxon>Multicrustacea</taxon>
        <taxon>Hexanauplia</taxon>
        <taxon>Copepoda</taxon>
        <taxon>Siphonostomatoida</taxon>
        <taxon>Caligidae</taxon>
        <taxon>Caligus</taxon>
    </lineage>
</organism>
<dbReference type="AlphaFoldDB" id="C1BNK2"/>
<reference evidence="2" key="1">
    <citation type="submission" date="2009-03" db="EMBL/GenBank/DDBJ databases">
        <title>Caligus rogercresseyi ESTs and full-length cDNAs.</title>
        <authorList>
            <person name="Yasuike M."/>
            <person name="von Schalburg K."/>
            <person name="Cooper G."/>
            <person name="Leong J."/>
            <person name="Jones S.R.M."/>
            <person name="Koop B.F."/>
        </authorList>
    </citation>
    <scope>NUCLEOTIDE SEQUENCE</scope>
    <source>
        <tissue evidence="2">Whole tissue</tissue>
    </source>
</reference>